<dbReference type="AlphaFoldDB" id="A0A2M6XDY2"/>
<proteinExistence type="predicted"/>
<evidence type="ECO:0000259" key="5">
    <source>
        <dbReference type="PROSITE" id="PS50830"/>
    </source>
</evidence>
<reference evidence="7" key="1">
    <citation type="submission" date="2017-09" db="EMBL/GenBank/DDBJ databases">
        <title>Depth-based differentiation of microbial function through sediment-hosted aquifers and enrichment of novel symbionts in the deep terrestrial subsurface.</title>
        <authorList>
            <person name="Probst A.J."/>
            <person name="Ladd B."/>
            <person name="Jarett J.K."/>
            <person name="Geller-Mcgrath D.E."/>
            <person name="Sieber C.M.K."/>
            <person name="Emerson J.B."/>
            <person name="Anantharaman K."/>
            <person name="Thomas B.C."/>
            <person name="Malmstrom R."/>
            <person name="Stieglmeier M."/>
            <person name="Klingl A."/>
            <person name="Woyke T."/>
            <person name="Ryan C.M."/>
            <person name="Banfield J.F."/>
        </authorList>
    </citation>
    <scope>NUCLEOTIDE SEQUENCE [LARGE SCALE GENOMIC DNA]</scope>
</reference>
<evidence type="ECO:0000256" key="3">
    <source>
        <dbReference type="ARBA" id="ARBA00022801"/>
    </source>
</evidence>
<organism evidence="6 7">
    <name type="scientific">Candidatus Shapirobacteria bacterium CG08_land_8_20_14_0_20_39_18</name>
    <dbReference type="NCBI Taxonomy" id="1974883"/>
    <lineage>
        <taxon>Bacteria</taxon>
        <taxon>Candidatus Shapironibacteriota</taxon>
    </lineage>
</organism>
<protein>
    <recommendedName>
        <fullName evidence="5">TNase-like domain-containing protein</fullName>
    </recommendedName>
</protein>
<dbReference type="PROSITE" id="PS50830">
    <property type="entry name" value="TNASE_3"/>
    <property type="match status" value="1"/>
</dbReference>
<dbReference type="PANTHER" id="PTHR12302">
    <property type="entry name" value="EBNA2 BINDING PROTEIN P100"/>
    <property type="match status" value="1"/>
</dbReference>
<dbReference type="Proteomes" id="UP000228996">
    <property type="component" value="Unassembled WGS sequence"/>
</dbReference>
<dbReference type="SMART" id="SM00318">
    <property type="entry name" value="SNc"/>
    <property type="match status" value="1"/>
</dbReference>
<keyword evidence="3" id="KW-0378">Hydrolase</keyword>
<dbReference type="InterPro" id="IPR035437">
    <property type="entry name" value="SNase_OB-fold_sf"/>
</dbReference>
<keyword evidence="4" id="KW-0812">Transmembrane</keyword>
<keyword evidence="2" id="KW-0255">Endonuclease</keyword>
<dbReference type="GO" id="GO:0005737">
    <property type="term" value="C:cytoplasm"/>
    <property type="evidence" value="ECO:0007669"/>
    <property type="project" value="TreeGrafter"/>
</dbReference>
<evidence type="ECO:0000256" key="2">
    <source>
        <dbReference type="ARBA" id="ARBA00022759"/>
    </source>
</evidence>
<name>A0A2M6XDY2_9BACT</name>
<feature type="transmembrane region" description="Helical" evidence="4">
    <location>
        <begin position="21"/>
        <end position="44"/>
    </location>
</feature>
<keyword evidence="1" id="KW-0540">Nuclease</keyword>
<dbReference type="InterPro" id="IPR016071">
    <property type="entry name" value="Staphylococal_nuclease_OB-fold"/>
</dbReference>
<dbReference type="Pfam" id="PF00565">
    <property type="entry name" value="SNase"/>
    <property type="match status" value="1"/>
</dbReference>
<dbReference type="SUPFAM" id="SSF50199">
    <property type="entry name" value="Staphylococcal nuclease"/>
    <property type="match status" value="1"/>
</dbReference>
<comment type="caution">
    <text evidence="6">The sequence shown here is derived from an EMBL/GenBank/DDBJ whole genome shotgun (WGS) entry which is preliminary data.</text>
</comment>
<keyword evidence="4" id="KW-1133">Transmembrane helix</keyword>
<evidence type="ECO:0000313" key="6">
    <source>
        <dbReference type="EMBL" id="PIU03900.1"/>
    </source>
</evidence>
<sequence>MLIVVTAKGKKKNHTSRLKKLAVVALAATTIGVGVAVTQLPYFVGEKVVTVLDGDSFKIENDQTIRLASLDAPELGNCFSQEAFDALKNKILGKRVVLRDLKTDMYGRIIAMVYLNGKIVNEYMIKNGFAASTREGGIENEVIKAANDYARQNKIGIFSPKCFQIDPPNPKCSIKGNIDDRTKEKKYLTPECPDYSKTIIEKFMGEEWFCNIEQAKKAGYKESSSCTRKIPNT</sequence>
<accession>A0A2M6XDY2</accession>
<dbReference type="GO" id="GO:0004519">
    <property type="term" value="F:endonuclease activity"/>
    <property type="evidence" value="ECO:0007669"/>
    <property type="project" value="UniProtKB-KW"/>
</dbReference>
<evidence type="ECO:0000313" key="7">
    <source>
        <dbReference type="Proteomes" id="UP000228996"/>
    </source>
</evidence>
<keyword evidence="4" id="KW-0472">Membrane</keyword>
<dbReference type="EMBL" id="PEYO01000004">
    <property type="protein sequence ID" value="PIU03900.1"/>
    <property type="molecule type" value="Genomic_DNA"/>
</dbReference>
<dbReference type="GO" id="GO:0016787">
    <property type="term" value="F:hydrolase activity"/>
    <property type="evidence" value="ECO:0007669"/>
    <property type="project" value="UniProtKB-KW"/>
</dbReference>
<feature type="domain" description="TNase-like" evidence="5">
    <location>
        <begin position="47"/>
        <end position="160"/>
    </location>
</feature>
<dbReference type="PANTHER" id="PTHR12302:SF3">
    <property type="entry name" value="SERINE_THREONINE-PROTEIN KINASE 31"/>
    <property type="match status" value="1"/>
</dbReference>
<evidence type="ECO:0000256" key="4">
    <source>
        <dbReference type="SAM" id="Phobius"/>
    </source>
</evidence>
<gene>
    <name evidence="6" type="ORF">COT44_00780</name>
</gene>
<dbReference type="Gene3D" id="2.40.50.90">
    <property type="match status" value="1"/>
</dbReference>
<evidence type="ECO:0000256" key="1">
    <source>
        <dbReference type="ARBA" id="ARBA00022722"/>
    </source>
</evidence>